<feature type="compositionally biased region" description="Polar residues" evidence="3">
    <location>
        <begin position="57"/>
        <end position="84"/>
    </location>
</feature>
<evidence type="ECO:0000256" key="3">
    <source>
        <dbReference type="SAM" id="MobiDB-lite"/>
    </source>
</evidence>
<dbReference type="CDD" id="cd05136">
    <property type="entry name" value="RasGAP_DAB2IP"/>
    <property type="match status" value="1"/>
</dbReference>
<feature type="region of interest" description="Disordered" evidence="3">
    <location>
        <begin position="1338"/>
        <end position="1362"/>
    </location>
</feature>
<dbReference type="PROSITE" id="PS50004">
    <property type="entry name" value="C2"/>
    <property type="match status" value="1"/>
</dbReference>
<feature type="compositionally biased region" description="Polar residues" evidence="3">
    <location>
        <begin position="1099"/>
        <end position="1111"/>
    </location>
</feature>
<evidence type="ECO:0000313" key="7">
    <source>
        <dbReference type="Proteomes" id="UP001497644"/>
    </source>
</evidence>
<dbReference type="InterPro" id="IPR000008">
    <property type="entry name" value="C2_dom"/>
</dbReference>
<reference evidence="6" key="1">
    <citation type="submission" date="2024-04" db="EMBL/GenBank/DDBJ databases">
        <authorList>
            <consortium name="Molecular Ecology Group"/>
        </authorList>
    </citation>
    <scope>NUCLEOTIDE SEQUENCE</scope>
</reference>
<accession>A0AAV2NU56</accession>
<dbReference type="Gene3D" id="2.60.40.150">
    <property type="entry name" value="C2 domain"/>
    <property type="match status" value="1"/>
</dbReference>
<sequence>MLTTEDPEESPKRRSTFYVSLDSGEPPSIARQSVAKLTKGHSTDEKFVCNTFPIGNTSKTSTSGPLTRTLSNNDGFSARGNANETGGLPEVRGKVQSLTRIFEASKCDRMPSGGGQTEQRKKVERTRSFKTIERFQSRFTGRKEPSGRKDNRLNNTIACFEVEDDAGCGKKLSNVEEKPAATRIVIEAAAATTKSSAGSSRGHQEPRGGKQGTTFTNLLIRRTHSTKLSRSNSTLVRVGRHASVDSPCNVVEKADVRANSDRFKDEEITTEDPADDECVESSVFEDADIDGGVHSDTSYEKACRRGSAPATPVLGARPLDVTPNRIVNFFSKRSFRSNPLKRTKSVTKLERQKQRGAGLRGCRSHESLLCGQAVTSMDLAAVTPLHPSLLGRPHCFQVTPSTGGPKYFSCRTAHERDQWLHSLRKSVQPDAEQTRRTDNSLQIWLLEAKGVPAKKRYFCEVCLDSTLYARTTAKLKADLCFWGEHFDFHHLPSVNTIQVNLYREADRKKKRDKNVLIGSVSIPVHNVTSRYLTEKWYTVVGDKGPLKEPPALRVKCRFQSVDILPVQVYQEFLEYLKTDYASLCEKLEPVIGVKAKEDIATALVAVMQREKKAPQFLADLVMMDIHRIDDERLTFRGNSLATKAMEAYLKLTGDRYLQETLGAVVRGAVEGGDCEVDPLKVASVAALHKQQQNLRNAVELAWSRILSSHSHFPLELRECFRIFRERLADMGREDIADNLISASIFLRFLCPAILSPSLFNITHEYPNEKAARNLTLVAKTLQTLANFTRFQGKENFMEFMNDLLEREAPSMKNFLQLISSPLPKDAPANNSLEFDGYIDLGKQLSLLHALLRESMAAIAPSSPSMPPSRLPEILDRISLALDQPGPSPVPTAHRYPNLQNNIFRYNDPTIANSNTNLSISATSTLSNHSTINGTIRDSNEVLQTNTLGHNSSRSPNVARAATLPRNAYLPTNGKLQLQISSDDYPLEPPAFVSRSPTPITRQHRPLGPNRSGPGYRLTASASLANVNHCQTHPTSPTRSESHNNLKDSNYNITASPQNNQSSNGSIVLQQQQQQQQQQHRHNIARLQSLDIHDREDNYNHNNYNVSRSASRNHCHKEENANQTQQRNYNVSKTTVNANVVVNPPTNLTLSINHHQPNNNYNPPKTNNHATSANGNLDELSDLLRYADDEVSESKSQKGSQISISQLSNVASSGYQSFAAYSQSSSPVDLSSNNANAHILGAAPLAFANPVYHMESNHARTGRRDSSSSEEREGSGGGGVDSVRGVDLSPSPPPKNNVRNHQRNNQNQWRQGNQTHRNNSEHAQDVCCTKLRRRLSLDSTRDLSDTSEEENCTTRRSKSRSHRSIDQYEVEMYEVERLQNSVDRLRLRARLGATDDADLDLAPDNNMKSIISRLISVEEELRREQQKMSAALSYKQRVIDAQEQQIAALGAANSRLMSTNASLLSALSKQRYNAKSQTSSEAAPLLQNIADIGELKSSSC</sequence>
<dbReference type="InterPro" id="IPR057606">
    <property type="entry name" value="SynGAP1-like_PH"/>
</dbReference>
<evidence type="ECO:0000313" key="6">
    <source>
        <dbReference type="EMBL" id="CAL1684084.1"/>
    </source>
</evidence>
<organism evidence="6 7">
    <name type="scientific">Lasius platythorax</name>
    <dbReference type="NCBI Taxonomy" id="488582"/>
    <lineage>
        <taxon>Eukaryota</taxon>
        <taxon>Metazoa</taxon>
        <taxon>Ecdysozoa</taxon>
        <taxon>Arthropoda</taxon>
        <taxon>Hexapoda</taxon>
        <taxon>Insecta</taxon>
        <taxon>Pterygota</taxon>
        <taxon>Neoptera</taxon>
        <taxon>Endopterygota</taxon>
        <taxon>Hymenoptera</taxon>
        <taxon>Apocrita</taxon>
        <taxon>Aculeata</taxon>
        <taxon>Formicoidea</taxon>
        <taxon>Formicidae</taxon>
        <taxon>Formicinae</taxon>
        <taxon>Lasius</taxon>
        <taxon>Lasius</taxon>
    </lineage>
</organism>
<dbReference type="InterPro" id="IPR021887">
    <property type="entry name" value="DAB2P_C"/>
</dbReference>
<dbReference type="PANTHER" id="PTHR10194:SF60">
    <property type="entry name" value="RAS GTPASE-ACTIVATING PROTEIN RASKOL"/>
    <property type="match status" value="1"/>
</dbReference>
<dbReference type="PROSITE" id="PS50018">
    <property type="entry name" value="RAS_GTPASE_ACTIV_2"/>
    <property type="match status" value="1"/>
</dbReference>
<dbReference type="SMART" id="SM00323">
    <property type="entry name" value="RasGAP"/>
    <property type="match status" value="1"/>
</dbReference>
<evidence type="ECO:0000256" key="1">
    <source>
        <dbReference type="ARBA" id="ARBA00022468"/>
    </source>
</evidence>
<feature type="compositionally biased region" description="Low complexity" evidence="3">
    <location>
        <begin position="1156"/>
        <end position="1167"/>
    </location>
</feature>
<feature type="region of interest" description="Disordered" evidence="3">
    <location>
        <begin position="981"/>
        <end position="1126"/>
    </location>
</feature>
<dbReference type="SUPFAM" id="SSF48350">
    <property type="entry name" value="GTPase activation domain, GAP"/>
    <property type="match status" value="1"/>
</dbReference>
<dbReference type="PANTHER" id="PTHR10194">
    <property type="entry name" value="RAS GTPASE-ACTIVATING PROTEINS"/>
    <property type="match status" value="1"/>
</dbReference>
<dbReference type="Pfam" id="PF00616">
    <property type="entry name" value="RasGAP"/>
    <property type="match status" value="2"/>
</dbReference>
<dbReference type="InterPro" id="IPR001936">
    <property type="entry name" value="RasGAP_dom"/>
</dbReference>
<protein>
    <recommendedName>
        <fullName evidence="8">Ras GTPase-activating protein</fullName>
    </recommendedName>
</protein>
<feature type="region of interest" description="Disordered" evidence="3">
    <location>
        <begin position="57"/>
        <end position="88"/>
    </location>
</feature>
<dbReference type="InterPro" id="IPR023152">
    <property type="entry name" value="RasGAP_CS"/>
</dbReference>
<dbReference type="InterPro" id="IPR039360">
    <property type="entry name" value="Ras_GTPase"/>
</dbReference>
<evidence type="ECO:0000256" key="2">
    <source>
        <dbReference type="ARBA" id="ARBA00022553"/>
    </source>
</evidence>
<proteinExistence type="predicted"/>
<dbReference type="Pfam" id="PF00168">
    <property type="entry name" value="C2"/>
    <property type="match status" value="1"/>
</dbReference>
<feature type="compositionally biased region" description="Basic and acidic residues" evidence="3">
    <location>
        <begin position="1256"/>
        <end position="1273"/>
    </location>
</feature>
<dbReference type="InterPro" id="IPR008936">
    <property type="entry name" value="Rho_GTPase_activation_prot"/>
</dbReference>
<feature type="domain" description="C2" evidence="4">
    <location>
        <begin position="419"/>
        <end position="537"/>
    </location>
</feature>
<dbReference type="InterPro" id="IPR035892">
    <property type="entry name" value="C2_domain_sf"/>
</dbReference>
<dbReference type="CDD" id="cd04013">
    <property type="entry name" value="C2_SynGAP_like"/>
    <property type="match status" value="1"/>
</dbReference>
<dbReference type="GO" id="GO:0005096">
    <property type="term" value="F:GTPase activator activity"/>
    <property type="evidence" value="ECO:0007669"/>
    <property type="project" value="UniProtKB-KW"/>
</dbReference>
<dbReference type="Gene3D" id="1.10.506.10">
    <property type="entry name" value="GTPase Activation - p120gap, domain 1"/>
    <property type="match status" value="2"/>
</dbReference>
<feature type="region of interest" description="Disordered" evidence="3">
    <location>
        <begin position="192"/>
        <end position="212"/>
    </location>
</feature>
<dbReference type="SUPFAM" id="SSF50729">
    <property type="entry name" value="PH domain-like"/>
    <property type="match status" value="1"/>
</dbReference>
<dbReference type="EMBL" id="OZ034828">
    <property type="protein sequence ID" value="CAL1684084.1"/>
    <property type="molecule type" value="Genomic_DNA"/>
</dbReference>
<keyword evidence="1" id="KW-0343">GTPase activation</keyword>
<dbReference type="Pfam" id="PF12004">
    <property type="entry name" value="DAB2P_C"/>
    <property type="match status" value="1"/>
</dbReference>
<feature type="region of interest" description="Disordered" evidence="3">
    <location>
        <begin position="1152"/>
        <end position="1174"/>
    </location>
</feature>
<name>A0AAV2NU56_9HYME</name>
<dbReference type="Proteomes" id="UP001497644">
    <property type="component" value="Chromosome 5"/>
</dbReference>
<gene>
    <name evidence="6" type="ORF">LPLAT_LOCUS9785</name>
</gene>
<dbReference type="PROSITE" id="PS00509">
    <property type="entry name" value="RAS_GTPASE_ACTIV_1"/>
    <property type="match status" value="1"/>
</dbReference>
<feature type="region of interest" description="Disordered" evidence="3">
    <location>
        <begin position="1"/>
        <end position="29"/>
    </location>
</feature>
<feature type="compositionally biased region" description="Polar residues" evidence="3">
    <location>
        <begin position="1019"/>
        <end position="1038"/>
    </location>
</feature>
<evidence type="ECO:0008006" key="8">
    <source>
        <dbReference type="Google" id="ProtNLM"/>
    </source>
</evidence>
<dbReference type="Pfam" id="PF25321">
    <property type="entry name" value="PH_RASGAP"/>
    <property type="match status" value="1"/>
</dbReference>
<feature type="compositionally biased region" description="Polar residues" evidence="3">
    <location>
        <begin position="1046"/>
        <end position="1068"/>
    </location>
</feature>
<dbReference type="SMART" id="SM00239">
    <property type="entry name" value="C2"/>
    <property type="match status" value="1"/>
</dbReference>
<keyword evidence="2" id="KW-0597">Phosphoprotein</keyword>
<feature type="region of interest" description="Disordered" evidence="3">
    <location>
        <begin position="1256"/>
        <end position="1304"/>
    </location>
</feature>
<feature type="domain" description="Ras-GAP" evidence="5">
    <location>
        <begin position="595"/>
        <end position="786"/>
    </location>
</feature>
<evidence type="ECO:0000259" key="5">
    <source>
        <dbReference type="PROSITE" id="PS50018"/>
    </source>
</evidence>
<dbReference type="SUPFAM" id="SSF49562">
    <property type="entry name" value="C2 domain (Calcium/lipid-binding domain, CaLB)"/>
    <property type="match status" value="1"/>
</dbReference>
<keyword evidence="7" id="KW-1185">Reference proteome</keyword>
<evidence type="ECO:0000259" key="4">
    <source>
        <dbReference type="PROSITE" id="PS50004"/>
    </source>
</evidence>
<feature type="compositionally biased region" description="Low complexity" evidence="3">
    <location>
        <begin position="1295"/>
        <end position="1304"/>
    </location>
</feature>